<keyword evidence="2" id="KW-0808">Transferase</keyword>
<comment type="similarity">
    <text evidence="1">Belongs to the transferase hexapeptide repeat family.</text>
</comment>
<name>A0A934ILC0_9HYPH</name>
<evidence type="ECO:0000256" key="2">
    <source>
        <dbReference type="ARBA" id="ARBA00022679"/>
    </source>
</evidence>
<dbReference type="EMBL" id="JAEKJA010000007">
    <property type="protein sequence ID" value="MBJ3775922.1"/>
    <property type="molecule type" value="Genomic_DNA"/>
</dbReference>
<accession>A0A934ILC0</accession>
<dbReference type="SUPFAM" id="SSF51161">
    <property type="entry name" value="Trimeric LpxA-like enzymes"/>
    <property type="match status" value="1"/>
</dbReference>
<dbReference type="InterPro" id="IPR051159">
    <property type="entry name" value="Hexapeptide_acetyltransf"/>
</dbReference>
<organism evidence="3 4">
    <name type="scientific">Acuticoccus mangrovi</name>
    <dbReference type="NCBI Taxonomy" id="2796142"/>
    <lineage>
        <taxon>Bacteria</taxon>
        <taxon>Pseudomonadati</taxon>
        <taxon>Pseudomonadota</taxon>
        <taxon>Alphaproteobacteria</taxon>
        <taxon>Hyphomicrobiales</taxon>
        <taxon>Amorphaceae</taxon>
        <taxon>Acuticoccus</taxon>
    </lineage>
</organism>
<dbReference type="PANTHER" id="PTHR23416">
    <property type="entry name" value="SIALIC ACID SYNTHASE-RELATED"/>
    <property type="match status" value="1"/>
</dbReference>
<sequence>MDGIEIDTLANRRSRSWSHAALAGRLAWALCRPAFRLSPRPLWGWRNLMLRAFGARVGAGVRVAPSVRIAVPWRLVLGDRVGVGERAILYSLGPITIGADATVSQGAHLCAGTHDHRHPAMPLLRPPISIGAGAWICADAFVGPGVSVGDMAVVGARAVAVRNVPAATVVAGNPARPVAVRTLEAGS</sequence>
<evidence type="ECO:0000313" key="3">
    <source>
        <dbReference type="EMBL" id="MBJ3775922.1"/>
    </source>
</evidence>
<reference evidence="3" key="1">
    <citation type="submission" date="2020-12" db="EMBL/GenBank/DDBJ databases">
        <title>Bacterial taxonomy.</title>
        <authorList>
            <person name="Pan X."/>
        </authorList>
    </citation>
    <scope>NUCLEOTIDE SEQUENCE</scope>
    <source>
        <strain evidence="3">B2012</strain>
    </source>
</reference>
<comment type="caution">
    <text evidence="3">The sequence shown here is derived from an EMBL/GenBank/DDBJ whole genome shotgun (WGS) entry which is preliminary data.</text>
</comment>
<proteinExistence type="inferred from homology"/>
<evidence type="ECO:0000313" key="4">
    <source>
        <dbReference type="Proteomes" id="UP000609531"/>
    </source>
</evidence>
<dbReference type="Gene3D" id="2.160.10.10">
    <property type="entry name" value="Hexapeptide repeat proteins"/>
    <property type="match status" value="1"/>
</dbReference>
<dbReference type="InterPro" id="IPR011004">
    <property type="entry name" value="Trimer_LpxA-like_sf"/>
</dbReference>
<evidence type="ECO:0000256" key="1">
    <source>
        <dbReference type="ARBA" id="ARBA00007274"/>
    </source>
</evidence>
<dbReference type="GO" id="GO:0008374">
    <property type="term" value="F:O-acyltransferase activity"/>
    <property type="evidence" value="ECO:0007669"/>
    <property type="project" value="TreeGrafter"/>
</dbReference>
<dbReference type="PANTHER" id="PTHR23416:SF23">
    <property type="entry name" value="ACETYLTRANSFERASE C18B11.09C-RELATED"/>
    <property type="match status" value="1"/>
</dbReference>
<dbReference type="Proteomes" id="UP000609531">
    <property type="component" value="Unassembled WGS sequence"/>
</dbReference>
<dbReference type="GO" id="GO:0005829">
    <property type="term" value="C:cytosol"/>
    <property type="evidence" value="ECO:0007669"/>
    <property type="project" value="TreeGrafter"/>
</dbReference>
<keyword evidence="4" id="KW-1185">Reference proteome</keyword>
<gene>
    <name evidence="3" type="ORF">JCR33_09510</name>
</gene>
<protein>
    <submittedName>
        <fullName evidence="3">Acetyltransferase</fullName>
    </submittedName>
</protein>
<dbReference type="RefSeq" id="WP_198881824.1">
    <property type="nucleotide sequence ID" value="NZ_JAEKJA010000007.1"/>
</dbReference>
<dbReference type="AlphaFoldDB" id="A0A934ILC0"/>